<dbReference type="GO" id="GO:0043235">
    <property type="term" value="C:receptor complex"/>
    <property type="evidence" value="ECO:0007669"/>
    <property type="project" value="TreeGrafter"/>
</dbReference>
<dbReference type="PANTHER" id="PTHR24416">
    <property type="entry name" value="TYROSINE-PROTEIN KINASE RECEPTOR"/>
    <property type="match status" value="1"/>
</dbReference>
<dbReference type="SMART" id="SM00219">
    <property type="entry name" value="TyrKc"/>
    <property type="match status" value="1"/>
</dbReference>
<name>A0A2B4RBZ6_STYPI</name>
<keyword evidence="5" id="KW-0675">Receptor</keyword>
<dbReference type="InterPro" id="IPR001245">
    <property type="entry name" value="Ser-Thr/Tyr_kinase_cat_dom"/>
</dbReference>
<keyword evidence="5" id="KW-0808">Transferase</keyword>
<dbReference type="Gene3D" id="1.10.510.10">
    <property type="entry name" value="Transferase(Phosphotransferase) domain 1"/>
    <property type="match status" value="1"/>
</dbReference>
<accession>A0A2B4RBZ6</accession>
<dbReference type="EMBL" id="LSMT01000748">
    <property type="protein sequence ID" value="PFX14666.1"/>
    <property type="molecule type" value="Genomic_DNA"/>
</dbReference>
<organism evidence="5 6">
    <name type="scientific">Stylophora pistillata</name>
    <name type="common">Smooth cauliflower coral</name>
    <dbReference type="NCBI Taxonomy" id="50429"/>
    <lineage>
        <taxon>Eukaryota</taxon>
        <taxon>Metazoa</taxon>
        <taxon>Cnidaria</taxon>
        <taxon>Anthozoa</taxon>
        <taxon>Hexacorallia</taxon>
        <taxon>Scleractinia</taxon>
        <taxon>Astrocoeniina</taxon>
        <taxon>Pocilloporidae</taxon>
        <taxon>Stylophora</taxon>
    </lineage>
</organism>
<dbReference type="PIRSF" id="PIRSF000615">
    <property type="entry name" value="TyrPK_CSF1-R"/>
    <property type="match status" value="1"/>
</dbReference>
<sequence length="297" mass="33356">MKQVGKHRNVLSFLGCWTTTEPFLLVIEYVAHGDLLHWLRSKRSQINSSAENKAKENNLYAGSGTAVFCPSIDQTKNESDRKGETPEDASDASHPSGVLGQPATEECKIPLVACWTAGVGVVGTSGKRDEECSFDCESFIPADLLSFAWQIAGGMTYLSAKGLVHRDLAARWSHGVVLWEIATVGGSPYPLLTNTELMRFIKNGQRMEKPELCSDHVYSLMLDCWKQDLNERPSFQELVGRLEELMTQEVEYFDFDKVDESKEYYLVQDVKTNEGDLDRVDELKINNDNITTTEILF</sequence>
<evidence type="ECO:0000256" key="3">
    <source>
        <dbReference type="SAM" id="MobiDB-lite"/>
    </source>
</evidence>
<keyword evidence="5" id="KW-0418">Kinase</keyword>
<feature type="region of interest" description="Disordered" evidence="3">
    <location>
        <begin position="75"/>
        <end position="98"/>
    </location>
</feature>
<reference evidence="6" key="1">
    <citation type="journal article" date="2017" name="bioRxiv">
        <title>Comparative analysis of the genomes of Stylophora pistillata and Acropora digitifera provides evidence for extensive differences between species of corals.</title>
        <authorList>
            <person name="Voolstra C.R."/>
            <person name="Li Y."/>
            <person name="Liew Y.J."/>
            <person name="Baumgarten S."/>
            <person name="Zoccola D."/>
            <person name="Flot J.-F."/>
            <person name="Tambutte S."/>
            <person name="Allemand D."/>
            <person name="Aranda M."/>
        </authorList>
    </citation>
    <scope>NUCLEOTIDE SEQUENCE [LARGE SCALE GENOMIC DNA]</scope>
</reference>
<dbReference type="SUPFAM" id="SSF56112">
    <property type="entry name" value="Protein kinase-like (PK-like)"/>
    <property type="match status" value="1"/>
</dbReference>
<dbReference type="PRINTS" id="PR00109">
    <property type="entry name" value="TYRKINASE"/>
</dbReference>
<dbReference type="PROSITE" id="PS50011">
    <property type="entry name" value="PROTEIN_KINASE_DOM"/>
    <property type="match status" value="1"/>
</dbReference>
<dbReference type="InterPro" id="IPR020635">
    <property type="entry name" value="Tyr_kinase_cat_dom"/>
</dbReference>
<gene>
    <name evidence="5" type="primary">FLT3</name>
    <name evidence="5" type="ORF">AWC38_SpisGene21157</name>
</gene>
<proteinExistence type="predicted"/>
<dbReference type="PANTHER" id="PTHR24416:SF620">
    <property type="entry name" value="TYROSINE-PROTEIN KINASE RECEPTOR TORSO"/>
    <property type="match status" value="1"/>
</dbReference>
<comment type="caution">
    <text evidence="5">The sequence shown here is derived from an EMBL/GenBank/DDBJ whole genome shotgun (WGS) entry which is preliminary data.</text>
</comment>
<feature type="binding site" evidence="2">
    <location>
        <position position="171"/>
    </location>
    <ligand>
        <name>ATP</name>
        <dbReference type="ChEBI" id="CHEBI:30616"/>
    </ligand>
</feature>
<dbReference type="GO" id="GO:0005886">
    <property type="term" value="C:plasma membrane"/>
    <property type="evidence" value="ECO:0007669"/>
    <property type="project" value="TreeGrafter"/>
</dbReference>
<dbReference type="GO" id="GO:0007169">
    <property type="term" value="P:cell surface receptor protein tyrosine kinase signaling pathway"/>
    <property type="evidence" value="ECO:0007669"/>
    <property type="project" value="TreeGrafter"/>
</dbReference>
<dbReference type="InterPro" id="IPR050122">
    <property type="entry name" value="RTK"/>
</dbReference>
<dbReference type="OrthoDB" id="5959877at2759"/>
<evidence type="ECO:0000259" key="4">
    <source>
        <dbReference type="PROSITE" id="PS50011"/>
    </source>
</evidence>
<protein>
    <submittedName>
        <fullName evidence="5">Receptor-type tyrosine-protein kinase FLT3</fullName>
    </submittedName>
</protein>
<feature type="domain" description="Protein kinase" evidence="4">
    <location>
        <begin position="1"/>
        <end position="246"/>
    </location>
</feature>
<keyword evidence="2" id="KW-0547">Nucleotide-binding</keyword>
<keyword evidence="2" id="KW-0067">ATP-binding</keyword>
<feature type="compositionally biased region" description="Basic and acidic residues" evidence="3">
    <location>
        <begin position="75"/>
        <end position="85"/>
    </location>
</feature>
<evidence type="ECO:0000313" key="5">
    <source>
        <dbReference type="EMBL" id="PFX14666.1"/>
    </source>
</evidence>
<dbReference type="AlphaFoldDB" id="A0A2B4RBZ6"/>
<dbReference type="InterPro" id="IPR000719">
    <property type="entry name" value="Prot_kinase_dom"/>
</dbReference>
<dbReference type="GO" id="GO:0005524">
    <property type="term" value="F:ATP binding"/>
    <property type="evidence" value="ECO:0007669"/>
    <property type="project" value="UniProtKB-KW"/>
</dbReference>
<dbReference type="FunFam" id="1.10.510.10:FF:001346">
    <property type="entry name" value="Uncharacterized protein"/>
    <property type="match status" value="1"/>
</dbReference>
<dbReference type="InterPro" id="IPR011009">
    <property type="entry name" value="Kinase-like_dom_sf"/>
</dbReference>
<evidence type="ECO:0000313" key="6">
    <source>
        <dbReference type="Proteomes" id="UP000225706"/>
    </source>
</evidence>
<feature type="active site" description="Proton acceptor" evidence="1">
    <location>
        <position position="167"/>
    </location>
</feature>
<dbReference type="Pfam" id="PF07714">
    <property type="entry name" value="PK_Tyr_Ser-Thr"/>
    <property type="match status" value="2"/>
</dbReference>
<dbReference type="Gene3D" id="3.30.200.20">
    <property type="entry name" value="Phosphorylase Kinase, domain 1"/>
    <property type="match status" value="1"/>
</dbReference>
<keyword evidence="6" id="KW-1185">Reference proteome</keyword>
<dbReference type="Proteomes" id="UP000225706">
    <property type="component" value="Unassembled WGS sequence"/>
</dbReference>
<feature type="binding site" evidence="2">
    <location>
        <begin position="28"/>
        <end position="34"/>
    </location>
    <ligand>
        <name>ATP</name>
        <dbReference type="ChEBI" id="CHEBI:30616"/>
    </ligand>
</feature>
<evidence type="ECO:0000256" key="2">
    <source>
        <dbReference type="PIRSR" id="PIRSR000615-2"/>
    </source>
</evidence>
<dbReference type="GO" id="GO:0004714">
    <property type="term" value="F:transmembrane receptor protein tyrosine kinase activity"/>
    <property type="evidence" value="ECO:0007669"/>
    <property type="project" value="TreeGrafter"/>
</dbReference>
<evidence type="ECO:0000256" key="1">
    <source>
        <dbReference type="PIRSR" id="PIRSR000615-1"/>
    </source>
</evidence>
<dbReference type="STRING" id="50429.A0A2B4RBZ6"/>